<reference evidence="8 9" key="1">
    <citation type="journal article" date="2009" name="Genome Res.">
        <title>Comparative genomics of protoploid Saccharomycetaceae.</title>
        <authorList>
            <consortium name="The Genolevures Consortium"/>
            <person name="Souciet J.-L."/>
            <person name="Dujon B."/>
            <person name="Gaillardin C."/>
            <person name="Johnston M."/>
            <person name="Baret P.V."/>
            <person name="Cliften P."/>
            <person name="Sherman D.J."/>
            <person name="Weissenbach J."/>
            <person name="Westhof E."/>
            <person name="Wincker P."/>
            <person name="Jubin C."/>
            <person name="Poulain J."/>
            <person name="Barbe V."/>
            <person name="Segurens B."/>
            <person name="Artiguenave F."/>
            <person name="Anthouard V."/>
            <person name="Vacherie B."/>
            <person name="Val M.-E."/>
            <person name="Fulton R.S."/>
            <person name="Minx P."/>
            <person name="Wilson R."/>
            <person name="Durrens P."/>
            <person name="Jean G."/>
            <person name="Marck C."/>
            <person name="Martin T."/>
            <person name="Nikolski M."/>
            <person name="Rolland T."/>
            <person name="Seret M.-L."/>
            <person name="Casaregola S."/>
            <person name="Despons L."/>
            <person name="Fairhead C."/>
            <person name="Fischer G."/>
            <person name="Lafontaine I."/>
            <person name="Leh V."/>
            <person name="Lemaire M."/>
            <person name="de Montigny J."/>
            <person name="Neuveglise C."/>
            <person name="Thierry A."/>
            <person name="Blanc-Lenfle I."/>
            <person name="Bleykasten C."/>
            <person name="Diffels J."/>
            <person name="Fritsch E."/>
            <person name="Frangeul L."/>
            <person name="Goeffon A."/>
            <person name="Jauniaux N."/>
            <person name="Kachouri-Lafond R."/>
            <person name="Payen C."/>
            <person name="Potier S."/>
            <person name="Pribylova L."/>
            <person name="Ozanne C."/>
            <person name="Richard G.-F."/>
            <person name="Sacerdot C."/>
            <person name="Straub M.-L."/>
            <person name="Talla E."/>
        </authorList>
    </citation>
    <scope>NUCLEOTIDE SEQUENCE [LARGE SCALE GENOMIC DNA]</scope>
    <source>
        <strain evidence="9">ATCC 56472 / CBS 6340 / NRRL Y-8284</strain>
    </source>
</reference>
<feature type="compositionally biased region" description="Polar residues" evidence="5">
    <location>
        <begin position="491"/>
        <end position="502"/>
    </location>
</feature>
<comment type="subcellular location">
    <subcellularLocation>
        <location evidence="1">Cytoplasm</location>
    </subcellularLocation>
</comment>
<evidence type="ECO:0000313" key="8">
    <source>
        <dbReference type="EMBL" id="CAR21336.1"/>
    </source>
</evidence>
<dbReference type="FunCoup" id="C5DC29">
    <property type="interactions" value="609"/>
</dbReference>
<protein>
    <submittedName>
        <fullName evidence="8">KLTH0A07348p</fullName>
    </submittedName>
</protein>
<evidence type="ECO:0000256" key="4">
    <source>
        <dbReference type="PROSITE-ProRule" id="PRU00192"/>
    </source>
</evidence>
<dbReference type="KEGG" id="lth:KLTH0A07348g"/>
<sequence>MALEPIDYTTHCREIEEVFQKVVRGSDAEIEWLVLSPNSKKEYTAESVGSGFSEFLGTFEDTKVQFGLARVSPPGSDVQKLILIGWCPDSAPLKTRASFASNFGVVANQVLKSYHVQVTARDEDDLDENELLMKISNAAGARYSIQQEPTRTSSAPKPRPAATPKATPSSNNVSTAPKPSADFTPKPSTTASVPKAAPASAPKPAAQFSTPVSGRDAGRSNSSGEDDDWDEPEIEERDFDSKPLKPNKSSWQPVGKVDLQKLIAEENAKQDPRLVNMVKSDTPVKLNPQDDIQKLKQESRAQRDAELNKFMGTKPPTGSVPKKDDDKVIRGFQNEKSPAQLWAEKHQQKVTSPQKASAATEAAEGKKEDEDDEEEEAPEVSNVKAKFEKMAVNEPTIIKPGQPKTPAPVESDSAPAPPKASLGRPLPGMHTELDDDQDANSSNAQDDDDDWDDQSDEEVKPPAPAPRPSLPARTSTATSSSPAPAPGPRPQSNLTQEVPTKTQVDEKPAAAAAPSLPTRTSESSYVPPPPPRRNVPVTEEPEEPEEPETVEGSQKNAAEDELQLEEKLPSAIAEYDNEAEEHNELAFEEGDKIINISFVDDDWWLGELEKTGEKGLFPSNYVQLIK</sequence>
<gene>
    <name evidence="8" type="ordered locus">KLTH0A07348g</name>
</gene>
<keyword evidence="3" id="KW-0963">Cytoplasm</keyword>
<dbReference type="eggNOG" id="KOG3655">
    <property type="taxonomic scope" value="Eukaryota"/>
</dbReference>
<dbReference type="HOGENOM" id="CLU_459326_0_0_1"/>
<dbReference type="Proteomes" id="UP000002036">
    <property type="component" value="Chromosome A"/>
</dbReference>
<dbReference type="InterPro" id="IPR035718">
    <property type="entry name" value="Abp1_fungi_SH3_C2"/>
</dbReference>
<evidence type="ECO:0000259" key="7">
    <source>
        <dbReference type="PROSITE" id="PS51263"/>
    </source>
</evidence>
<feature type="compositionally biased region" description="Acidic residues" evidence="5">
    <location>
        <begin position="445"/>
        <end position="456"/>
    </location>
</feature>
<dbReference type="Gene3D" id="3.40.20.10">
    <property type="entry name" value="Severin"/>
    <property type="match status" value="1"/>
</dbReference>
<dbReference type="PROSITE" id="PS51263">
    <property type="entry name" value="ADF_H"/>
    <property type="match status" value="1"/>
</dbReference>
<dbReference type="Pfam" id="PF00018">
    <property type="entry name" value="SH3_1"/>
    <property type="match status" value="1"/>
</dbReference>
<dbReference type="InParanoid" id="C5DC29"/>
<feature type="region of interest" description="Disordered" evidence="5">
    <location>
        <begin position="142"/>
        <end position="569"/>
    </location>
</feature>
<feature type="compositionally biased region" description="Low complexity" evidence="5">
    <location>
        <begin position="187"/>
        <end position="206"/>
    </location>
</feature>
<organism evidence="8 9">
    <name type="scientific">Lachancea thermotolerans (strain ATCC 56472 / CBS 6340 / NRRL Y-8284)</name>
    <name type="common">Yeast</name>
    <name type="synonym">Kluyveromyces thermotolerans</name>
    <dbReference type="NCBI Taxonomy" id="559295"/>
    <lineage>
        <taxon>Eukaryota</taxon>
        <taxon>Fungi</taxon>
        <taxon>Dikarya</taxon>
        <taxon>Ascomycota</taxon>
        <taxon>Saccharomycotina</taxon>
        <taxon>Saccharomycetes</taxon>
        <taxon>Saccharomycetales</taxon>
        <taxon>Saccharomycetaceae</taxon>
        <taxon>Lachancea</taxon>
    </lineage>
</organism>
<dbReference type="AlphaFoldDB" id="C5DC29"/>
<evidence type="ECO:0000256" key="3">
    <source>
        <dbReference type="ARBA" id="ARBA00022490"/>
    </source>
</evidence>
<dbReference type="Pfam" id="PF00241">
    <property type="entry name" value="Cofilin_ADF"/>
    <property type="match status" value="1"/>
</dbReference>
<feature type="compositionally biased region" description="Low complexity" evidence="5">
    <location>
        <begin position="151"/>
        <end position="170"/>
    </location>
</feature>
<feature type="compositionally biased region" description="Acidic residues" evidence="5">
    <location>
        <begin position="539"/>
        <end position="549"/>
    </location>
</feature>
<dbReference type="InterPro" id="IPR029006">
    <property type="entry name" value="ADF-H/Gelsolin-like_dom_sf"/>
</dbReference>
<evidence type="ECO:0000259" key="6">
    <source>
        <dbReference type="PROSITE" id="PS50002"/>
    </source>
</evidence>
<feature type="compositionally biased region" description="Basic and acidic residues" evidence="5">
    <location>
        <begin position="291"/>
        <end position="307"/>
    </location>
</feature>
<dbReference type="FunFam" id="3.40.20.10:FF:000052">
    <property type="entry name" value="Actin-binding protein"/>
    <property type="match status" value="1"/>
</dbReference>
<dbReference type="GO" id="GO:0030864">
    <property type="term" value="C:cortical actin cytoskeleton"/>
    <property type="evidence" value="ECO:0007669"/>
    <property type="project" value="TreeGrafter"/>
</dbReference>
<dbReference type="OrthoDB" id="5971719at2759"/>
<dbReference type="InterPro" id="IPR036028">
    <property type="entry name" value="SH3-like_dom_sf"/>
</dbReference>
<dbReference type="GO" id="GO:0030833">
    <property type="term" value="P:regulation of actin filament polymerization"/>
    <property type="evidence" value="ECO:0007669"/>
    <property type="project" value="TreeGrafter"/>
</dbReference>
<dbReference type="PROSITE" id="PS50002">
    <property type="entry name" value="SH3"/>
    <property type="match status" value="1"/>
</dbReference>
<dbReference type="SMART" id="SM00102">
    <property type="entry name" value="ADF"/>
    <property type="match status" value="1"/>
</dbReference>
<dbReference type="PANTHER" id="PTHR10829:SF25">
    <property type="entry name" value="DREBRIN-LIKE PROTEIN"/>
    <property type="match status" value="1"/>
</dbReference>
<dbReference type="InterPro" id="IPR001452">
    <property type="entry name" value="SH3_domain"/>
</dbReference>
<dbReference type="GO" id="GO:0005884">
    <property type="term" value="C:actin filament"/>
    <property type="evidence" value="ECO:0007669"/>
    <property type="project" value="TreeGrafter"/>
</dbReference>
<dbReference type="PANTHER" id="PTHR10829">
    <property type="entry name" value="CORTACTIN AND DREBRIN"/>
    <property type="match status" value="1"/>
</dbReference>
<dbReference type="SMART" id="SM00326">
    <property type="entry name" value="SH3"/>
    <property type="match status" value="1"/>
</dbReference>
<feature type="domain" description="SH3" evidence="6">
    <location>
        <begin position="566"/>
        <end position="626"/>
    </location>
</feature>
<feature type="compositionally biased region" description="Acidic residues" evidence="5">
    <location>
        <begin position="224"/>
        <end position="238"/>
    </location>
</feature>
<evidence type="ECO:0000256" key="5">
    <source>
        <dbReference type="SAM" id="MobiDB-lite"/>
    </source>
</evidence>
<feature type="compositionally biased region" description="Acidic residues" evidence="5">
    <location>
        <begin position="369"/>
        <end position="378"/>
    </location>
</feature>
<dbReference type="PRINTS" id="PR00452">
    <property type="entry name" value="SH3DOMAIN"/>
</dbReference>
<proteinExistence type="predicted"/>
<dbReference type="CDD" id="cd11961">
    <property type="entry name" value="SH3_Abp1_fungi_C2"/>
    <property type="match status" value="1"/>
</dbReference>
<dbReference type="SUPFAM" id="SSF50044">
    <property type="entry name" value="SH3-domain"/>
    <property type="match status" value="1"/>
</dbReference>
<feature type="compositionally biased region" description="Low complexity" evidence="5">
    <location>
        <begin position="470"/>
        <end position="482"/>
    </location>
</feature>
<dbReference type="OMA" id="NSARNAW"/>
<name>C5DC29_LACTC</name>
<dbReference type="GeneID" id="8290585"/>
<dbReference type="InterPro" id="IPR002108">
    <property type="entry name" value="ADF-H"/>
</dbReference>
<feature type="domain" description="ADF-H" evidence="7">
    <location>
        <begin position="7"/>
        <end position="136"/>
    </location>
</feature>
<dbReference type="SUPFAM" id="SSF55753">
    <property type="entry name" value="Actin depolymerizing proteins"/>
    <property type="match status" value="1"/>
</dbReference>
<dbReference type="GO" id="GO:0051015">
    <property type="term" value="F:actin filament binding"/>
    <property type="evidence" value="ECO:0007669"/>
    <property type="project" value="TreeGrafter"/>
</dbReference>
<dbReference type="Gene3D" id="2.30.30.40">
    <property type="entry name" value="SH3 Domains"/>
    <property type="match status" value="1"/>
</dbReference>
<evidence type="ECO:0000313" key="9">
    <source>
        <dbReference type="Proteomes" id="UP000002036"/>
    </source>
</evidence>
<dbReference type="EMBL" id="CU928165">
    <property type="protein sequence ID" value="CAR21336.1"/>
    <property type="molecule type" value="Genomic_DNA"/>
</dbReference>
<dbReference type="GO" id="GO:0030427">
    <property type="term" value="C:site of polarized growth"/>
    <property type="evidence" value="ECO:0007669"/>
    <property type="project" value="TreeGrafter"/>
</dbReference>
<dbReference type="STRING" id="559295.C5DC29"/>
<accession>C5DC29</accession>
<keyword evidence="9" id="KW-1185">Reference proteome</keyword>
<evidence type="ECO:0000256" key="2">
    <source>
        <dbReference type="ARBA" id="ARBA00022443"/>
    </source>
</evidence>
<evidence type="ECO:0000256" key="1">
    <source>
        <dbReference type="ARBA" id="ARBA00004496"/>
    </source>
</evidence>
<dbReference type="RefSeq" id="XP_002551778.1">
    <property type="nucleotide sequence ID" value="XM_002551732.1"/>
</dbReference>
<feature type="compositionally biased region" description="Basic and acidic residues" evidence="5">
    <location>
        <begin position="263"/>
        <end position="272"/>
    </location>
</feature>
<keyword evidence="2 4" id="KW-0728">SH3 domain</keyword>
<dbReference type="CDD" id="cd11281">
    <property type="entry name" value="ADF_drebrin_like"/>
    <property type="match status" value="1"/>
</dbReference>